<name>A0A414SHP1_9FIRM</name>
<keyword evidence="2" id="KW-0812">Transmembrane</keyword>
<evidence type="ECO:0000313" key="3">
    <source>
        <dbReference type="EMBL" id="RHG18846.1"/>
    </source>
</evidence>
<dbReference type="InterPro" id="IPR045584">
    <property type="entry name" value="Pilin-like"/>
</dbReference>
<reference evidence="3 4" key="1">
    <citation type="submission" date="2018-08" db="EMBL/GenBank/DDBJ databases">
        <title>A genome reference for cultivated species of the human gut microbiota.</title>
        <authorList>
            <person name="Zou Y."/>
            <person name="Xue W."/>
            <person name="Luo G."/>
        </authorList>
    </citation>
    <scope>NUCLEOTIDE SEQUENCE [LARGE SCALE GENOMIC DNA]</scope>
    <source>
        <strain evidence="3 4">AM22-9LB</strain>
    </source>
</reference>
<gene>
    <name evidence="3" type="ORF">DW272_06065</name>
</gene>
<feature type="compositionally biased region" description="Basic and acidic residues" evidence="1">
    <location>
        <begin position="142"/>
        <end position="154"/>
    </location>
</feature>
<dbReference type="Proteomes" id="UP000284220">
    <property type="component" value="Unassembled WGS sequence"/>
</dbReference>
<feature type="transmembrane region" description="Helical" evidence="2">
    <location>
        <begin position="20"/>
        <end position="43"/>
    </location>
</feature>
<feature type="compositionally biased region" description="Acidic residues" evidence="1">
    <location>
        <begin position="160"/>
        <end position="170"/>
    </location>
</feature>
<dbReference type="AlphaFoldDB" id="A0A414SHP1"/>
<evidence type="ECO:0000313" key="4">
    <source>
        <dbReference type="Proteomes" id="UP000284220"/>
    </source>
</evidence>
<organism evidence="3 4">
    <name type="scientific">Blautia obeum</name>
    <dbReference type="NCBI Taxonomy" id="40520"/>
    <lineage>
        <taxon>Bacteria</taxon>
        <taxon>Bacillati</taxon>
        <taxon>Bacillota</taxon>
        <taxon>Clostridia</taxon>
        <taxon>Lachnospirales</taxon>
        <taxon>Lachnospiraceae</taxon>
        <taxon>Blautia</taxon>
    </lineage>
</organism>
<feature type="region of interest" description="Disordered" evidence="1">
    <location>
        <begin position="142"/>
        <end position="172"/>
    </location>
</feature>
<dbReference type="PROSITE" id="PS00409">
    <property type="entry name" value="PROKAR_NTER_METHYL"/>
    <property type="match status" value="1"/>
</dbReference>
<protein>
    <submittedName>
        <fullName evidence="3">Prepilin-type N-terminal cleavage/methylation domain-containing protein</fullName>
    </submittedName>
</protein>
<evidence type="ECO:0000256" key="2">
    <source>
        <dbReference type="SAM" id="Phobius"/>
    </source>
</evidence>
<dbReference type="InterPro" id="IPR012902">
    <property type="entry name" value="N_methyl_site"/>
</dbReference>
<dbReference type="NCBIfam" id="TIGR02532">
    <property type="entry name" value="IV_pilin_GFxxxE"/>
    <property type="match status" value="1"/>
</dbReference>
<dbReference type="Pfam" id="PF07963">
    <property type="entry name" value="N_methyl"/>
    <property type="match status" value="1"/>
</dbReference>
<dbReference type="EMBL" id="QRHZ01000002">
    <property type="protein sequence ID" value="RHG18846.1"/>
    <property type="molecule type" value="Genomic_DNA"/>
</dbReference>
<accession>A0A414SHP1</accession>
<keyword evidence="2" id="KW-0472">Membrane</keyword>
<comment type="caution">
    <text evidence="3">The sequence shown here is derived from an EMBL/GenBank/DDBJ whole genome shotgun (WGS) entry which is preliminary data.</text>
</comment>
<dbReference type="SUPFAM" id="SSF54523">
    <property type="entry name" value="Pili subunits"/>
    <property type="match status" value="1"/>
</dbReference>
<dbReference type="Gene3D" id="3.30.700.10">
    <property type="entry name" value="Glycoprotein, Type 4 Pilin"/>
    <property type="match status" value="1"/>
</dbReference>
<sequence>MELMKKRDNRLKKNSGGFTLIELIVTVAIIAIFSGVILSFIGIGSNTYRSTSSNAKVQMETQEVVDRMEDLIINSNRSVYYANGTGAAMGSAISDDIDGAASTGNKTFIVCNEYKNNDGKTSRYICDVIDWSKEEQKVYYSQREYDADSSKDDSGVQNADSEDEESENTESDLAALSEEGFSDDSAAEDSGSDISATVRNQKQTINQSVLATGIVDFHADVSKVVSDKIVRFQLSTISGTKEIKTLHSVSLRNPIKVLAPDDAFKKADATDVGIKILNAPQTMRSGESVMLTWGLTGNGSIDQSSVAWSSDIMTRGWFSPQDPTNGKLTIDPNATPGSLTVTVTAMTTDGKMISDSVVINVVV</sequence>
<proteinExistence type="predicted"/>
<keyword evidence="2" id="KW-1133">Transmembrane helix</keyword>
<evidence type="ECO:0000256" key="1">
    <source>
        <dbReference type="SAM" id="MobiDB-lite"/>
    </source>
</evidence>